<feature type="region of interest" description="Disordered" evidence="1">
    <location>
        <begin position="137"/>
        <end position="185"/>
    </location>
</feature>
<dbReference type="Gramene" id="OPUNC09G04120.1">
    <property type="protein sequence ID" value="OPUNC09G04120.1"/>
    <property type="gene ID" value="OPUNC09G04120"/>
</dbReference>
<dbReference type="PANTHER" id="PTHR31170:SF18">
    <property type="entry name" value="(WILD MALAYSIAN BANANA) HYPOTHETICAL PROTEIN"/>
    <property type="match status" value="1"/>
</dbReference>
<name>A0A0E0LZJ6_ORYPU</name>
<accession>A0A0E0LZJ6</accession>
<evidence type="ECO:0000256" key="1">
    <source>
        <dbReference type="SAM" id="MobiDB-lite"/>
    </source>
</evidence>
<dbReference type="PANTHER" id="PTHR31170">
    <property type="entry name" value="BNAC04G53230D PROTEIN"/>
    <property type="match status" value="1"/>
</dbReference>
<organism evidence="3">
    <name type="scientific">Oryza punctata</name>
    <name type="common">Red rice</name>
    <dbReference type="NCBI Taxonomy" id="4537"/>
    <lineage>
        <taxon>Eukaryota</taxon>
        <taxon>Viridiplantae</taxon>
        <taxon>Streptophyta</taxon>
        <taxon>Embryophyta</taxon>
        <taxon>Tracheophyta</taxon>
        <taxon>Spermatophyta</taxon>
        <taxon>Magnoliopsida</taxon>
        <taxon>Liliopsida</taxon>
        <taxon>Poales</taxon>
        <taxon>Poaceae</taxon>
        <taxon>BOP clade</taxon>
        <taxon>Oryzoideae</taxon>
        <taxon>Oryzeae</taxon>
        <taxon>Oryzinae</taxon>
        <taxon>Oryza</taxon>
    </lineage>
</organism>
<dbReference type="eggNOG" id="ENOG502RY48">
    <property type="taxonomic scope" value="Eukaryota"/>
</dbReference>
<sequence>MASCDSSETENRRIGCKIIERPNKSLDKPDVVLIGPYNNNPLHPLEQEKKEMLNGLLPVDKQPKKEMLTKLLDGIARIEKEARDHYADRANRMQSKEFVEMLLLDGCYILAKFVLPHCCPGGHSVGGVDGIGSPAGRHSGEVASIQNGGASGSLLETQSTGTAASQRGSTVEGQSTGTAASQSGNPMRSLAVPNVFYLLDNQIPFCVLDTIYSVLHKQSSSSMVVANTLATHLGDLLQRLGYSRKPVRNIKPWHLLHLVYKHFELNDDNAGNSNISTNSVENAGTAGPNAAETVYRWRAATKYHEAGVKFKKQPLGVATSSARSILDVKLDTDGQTLRIPSLTVDDNTCTMLRNLMTLERINPRELGGHITAYCLFMAQLACNAPDIELLVKKGIIVHALHTDKDVAERLAALCSSVIIDLDEPTHNYLHRTRWDLERLYKNRGIKWIAMLRRNHCGNPWVLTALVVAFLGFASGIFQSVYTALTYYYRR</sequence>
<keyword evidence="2" id="KW-0812">Transmembrane</keyword>
<keyword evidence="2" id="KW-0472">Membrane</keyword>
<proteinExistence type="predicted"/>
<evidence type="ECO:0000313" key="4">
    <source>
        <dbReference type="Proteomes" id="UP000026962"/>
    </source>
</evidence>
<dbReference type="STRING" id="4537.A0A0E0LZJ6"/>
<evidence type="ECO:0000313" key="3">
    <source>
        <dbReference type="EnsemblPlants" id="OPUNC09G04120.1"/>
    </source>
</evidence>
<reference evidence="3" key="2">
    <citation type="submission" date="2018-05" db="EMBL/GenBank/DDBJ databases">
        <title>OpunRS2 (Oryza punctata Reference Sequence Version 2).</title>
        <authorList>
            <person name="Zhang J."/>
            <person name="Kudrna D."/>
            <person name="Lee S."/>
            <person name="Talag J."/>
            <person name="Welchert J."/>
            <person name="Wing R.A."/>
        </authorList>
    </citation>
    <scope>NUCLEOTIDE SEQUENCE [LARGE SCALE GENOMIC DNA]</scope>
</reference>
<protein>
    <submittedName>
        <fullName evidence="3">Uncharacterized protein</fullName>
    </submittedName>
</protein>
<reference evidence="3" key="1">
    <citation type="submission" date="2015-04" db="UniProtKB">
        <authorList>
            <consortium name="EnsemblPlants"/>
        </authorList>
    </citation>
    <scope>IDENTIFICATION</scope>
</reference>
<dbReference type="Pfam" id="PF03140">
    <property type="entry name" value="DUF247"/>
    <property type="match status" value="1"/>
</dbReference>
<dbReference type="HOGENOM" id="CLU_020188_5_3_1"/>
<dbReference type="Proteomes" id="UP000026962">
    <property type="component" value="Chromosome 9"/>
</dbReference>
<keyword evidence="2" id="KW-1133">Transmembrane helix</keyword>
<feature type="transmembrane region" description="Helical" evidence="2">
    <location>
        <begin position="460"/>
        <end position="488"/>
    </location>
</feature>
<dbReference type="AlphaFoldDB" id="A0A0E0LZJ6"/>
<dbReference type="EnsemblPlants" id="OPUNC09G04120.1">
    <property type="protein sequence ID" value="OPUNC09G04120.1"/>
    <property type="gene ID" value="OPUNC09G04120"/>
</dbReference>
<evidence type="ECO:0000256" key="2">
    <source>
        <dbReference type="SAM" id="Phobius"/>
    </source>
</evidence>
<dbReference type="InterPro" id="IPR004158">
    <property type="entry name" value="DUF247_pln"/>
</dbReference>
<feature type="compositionally biased region" description="Polar residues" evidence="1">
    <location>
        <begin position="144"/>
        <end position="185"/>
    </location>
</feature>
<keyword evidence="4" id="KW-1185">Reference proteome</keyword>